<accession>A0ABD2LP22</accession>
<proteinExistence type="predicted"/>
<keyword evidence="3" id="KW-1185">Reference proteome</keyword>
<comment type="caution">
    <text evidence="2">The sequence shown here is derived from an EMBL/GenBank/DDBJ whole genome shotgun (WGS) entry which is preliminary data.</text>
</comment>
<reference evidence="2 3" key="1">
    <citation type="submission" date="2024-10" db="EMBL/GenBank/DDBJ databases">
        <authorList>
            <person name="Kim D."/>
        </authorList>
    </citation>
    <scope>NUCLEOTIDE SEQUENCE [LARGE SCALE GENOMIC DNA]</scope>
    <source>
        <strain evidence="2">BH-2024</strain>
    </source>
</reference>
<feature type="region of interest" description="Disordered" evidence="1">
    <location>
        <begin position="229"/>
        <end position="257"/>
    </location>
</feature>
<organism evidence="2 3">
    <name type="scientific">Heterodera trifolii</name>
    <dbReference type="NCBI Taxonomy" id="157864"/>
    <lineage>
        <taxon>Eukaryota</taxon>
        <taxon>Metazoa</taxon>
        <taxon>Ecdysozoa</taxon>
        <taxon>Nematoda</taxon>
        <taxon>Chromadorea</taxon>
        <taxon>Rhabditida</taxon>
        <taxon>Tylenchina</taxon>
        <taxon>Tylenchomorpha</taxon>
        <taxon>Tylenchoidea</taxon>
        <taxon>Heteroderidae</taxon>
        <taxon>Heteroderinae</taxon>
        <taxon>Heterodera</taxon>
    </lineage>
</organism>
<evidence type="ECO:0000313" key="2">
    <source>
        <dbReference type="EMBL" id="KAL3116986.1"/>
    </source>
</evidence>
<evidence type="ECO:0000256" key="1">
    <source>
        <dbReference type="SAM" id="MobiDB-lite"/>
    </source>
</evidence>
<feature type="region of interest" description="Disordered" evidence="1">
    <location>
        <begin position="176"/>
        <end position="200"/>
    </location>
</feature>
<protein>
    <submittedName>
        <fullName evidence="2">Uncharacterized protein</fullName>
    </submittedName>
</protein>
<evidence type="ECO:0000313" key="3">
    <source>
        <dbReference type="Proteomes" id="UP001620626"/>
    </source>
</evidence>
<name>A0ABD2LP22_9BILA</name>
<gene>
    <name evidence="2" type="ORF">niasHT_002945</name>
</gene>
<dbReference type="EMBL" id="JBICBT010000337">
    <property type="protein sequence ID" value="KAL3116986.1"/>
    <property type="molecule type" value="Genomic_DNA"/>
</dbReference>
<dbReference type="AlphaFoldDB" id="A0ABD2LP22"/>
<sequence length="667" mass="75505">MLSQSAQLAHFRSALFRVRLNGIGIGQSEICGGVPCHKFCAQREGKLANGGRAGLIIGWSRFKNGAMKELGRCERYAGQWALMRSKQNLLGANVSQAGANCAQQKLIEFSTWHYANQRLDANGAPAAARCQEANVMPLFFCFVLLAADECRGIPAVGAVKLREQLRTNSKTFANVGGEASTSEIQLAEPNDQSDRKDKGKNKITLGEHIRSESQTDAFFCGEASTSEIQLAEPNGQSDRKEKGKNKKPLSSESEEPFLRSTAQKSYIALKGTKEKLMDKLRIGGGDGKSADPMGTEFKGLYKEHKKAEKAMKKYLQNQPKQPISAAVANEFSRHKCASYKMHTFVAWKMSIEALDAFAGKRNDKKHYYINKPMKTVHGYSINIWSDVMLLCNDLVIKKKNIVKKFGLLHQTQDQFLALCYFANASTLVANLYNKLKAGRIKDNKYDNIIGTFTEAFNSKRDEFKFQENLTYDQMNEEMLEMVDKITLIEVQTRFTPMSKEIALALLISILNEDLISKKEKGKILVNKFGKFDAIFKIGLKCREEKYTEEYFDLCILGLITAFLDGIFEKIFEDIQNVQFKLNGREIGQIFKQMENEFEKNGEEIGWEFEKYSKTIKDSTTEMELIELIDDHENPENKHLYTKIYEQTQTNTIDLKGFVGDANRYLCL</sequence>
<dbReference type="Proteomes" id="UP001620626">
    <property type="component" value="Unassembled WGS sequence"/>
</dbReference>